<evidence type="ECO:0000256" key="4">
    <source>
        <dbReference type="ARBA" id="ARBA00023136"/>
    </source>
</evidence>
<feature type="transmembrane region" description="Helical" evidence="5">
    <location>
        <begin position="33"/>
        <end position="51"/>
    </location>
</feature>
<dbReference type="Proteomes" id="UP001500213">
    <property type="component" value="Unassembled WGS sequence"/>
</dbReference>
<sequence>MRPYDRDHWAALRVGLATAIPLVTLWATGRSDLALFAVFAAFTSVYGRNFPHVSRLRLQLIAGGAQLLSIAVGGAIALSPHRTLLVIPIAALWACGASLLADRVRWTPPGPMFQVFTLAAVAFVPLRPEVYGQGLAVAVASIALALLIGYVGRLIWRAHEGRLRNPYLKPIVVPPHDGDHFGHATLFLVGAFVAGAIPALIGIGHPYWAMVSGVAALSAPSGRHRVLRATQRFVGTLIGLGLGALLLLAHPSGFAAIILVVLLQAGAEFVVVRNYSLALALLTPLVLVLGELGGPQPIGPLIWQRGVETFIGAAVAVVIAAVIALFGPRFGERKRGGNGGADSIRS</sequence>
<feature type="transmembrane region" description="Helical" evidence="5">
    <location>
        <begin position="237"/>
        <end position="263"/>
    </location>
</feature>
<name>A0ABP8AFX0_9MICO</name>
<feature type="transmembrane region" description="Helical" evidence="5">
    <location>
        <begin position="270"/>
        <end position="289"/>
    </location>
</feature>
<feature type="transmembrane region" description="Helical" evidence="5">
    <location>
        <begin position="9"/>
        <end position="27"/>
    </location>
</feature>
<dbReference type="EMBL" id="BAABBX010000001">
    <property type="protein sequence ID" value="GAA4183259.1"/>
    <property type="molecule type" value="Genomic_DNA"/>
</dbReference>
<evidence type="ECO:0000313" key="7">
    <source>
        <dbReference type="EMBL" id="GAA4183259.1"/>
    </source>
</evidence>
<keyword evidence="8" id="KW-1185">Reference proteome</keyword>
<evidence type="ECO:0000256" key="2">
    <source>
        <dbReference type="ARBA" id="ARBA00022692"/>
    </source>
</evidence>
<keyword evidence="3 5" id="KW-1133">Transmembrane helix</keyword>
<feature type="domain" description="Integral membrane bound transporter" evidence="6">
    <location>
        <begin position="194"/>
        <end position="319"/>
    </location>
</feature>
<gene>
    <name evidence="7" type="ORF">GCM10022288_02360</name>
</gene>
<feature type="transmembrane region" description="Helical" evidence="5">
    <location>
        <begin position="134"/>
        <end position="156"/>
    </location>
</feature>
<evidence type="ECO:0000256" key="3">
    <source>
        <dbReference type="ARBA" id="ARBA00022989"/>
    </source>
</evidence>
<keyword evidence="4 5" id="KW-0472">Membrane</keyword>
<evidence type="ECO:0000259" key="6">
    <source>
        <dbReference type="Pfam" id="PF13515"/>
    </source>
</evidence>
<feature type="transmembrane region" description="Helical" evidence="5">
    <location>
        <begin position="112"/>
        <end position="128"/>
    </location>
</feature>
<feature type="transmembrane region" description="Helical" evidence="5">
    <location>
        <begin position="58"/>
        <end position="78"/>
    </location>
</feature>
<dbReference type="InterPro" id="IPR049453">
    <property type="entry name" value="Memb_transporter_dom"/>
</dbReference>
<evidence type="ECO:0000256" key="5">
    <source>
        <dbReference type="SAM" id="Phobius"/>
    </source>
</evidence>
<feature type="transmembrane region" description="Helical" evidence="5">
    <location>
        <begin position="186"/>
        <end position="208"/>
    </location>
</feature>
<comment type="subcellular location">
    <subcellularLocation>
        <location evidence="1">Membrane</location>
        <topology evidence="1">Multi-pass membrane protein</topology>
    </subcellularLocation>
</comment>
<comment type="caution">
    <text evidence="7">The sequence shown here is derived from an EMBL/GenBank/DDBJ whole genome shotgun (WGS) entry which is preliminary data.</text>
</comment>
<accession>A0ABP8AFX0</accession>
<organism evidence="7 8">
    <name type="scientific">Gryllotalpicola kribbensis</name>
    <dbReference type="NCBI Taxonomy" id="993084"/>
    <lineage>
        <taxon>Bacteria</taxon>
        <taxon>Bacillati</taxon>
        <taxon>Actinomycetota</taxon>
        <taxon>Actinomycetes</taxon>
        <taxon>Micrococcales</taxon>
        <taxon>Microbacteriaceae</taxon>
        <taxon>Gryllotalpicola</taxon>
    </lineage>
</organism>
<keyword evidence="2 5" id="KW-0812">Transmembrane</keyword>
<feature type="transmembrane region" description="Helical" evidence="5">
    <location>
        <begin position="84"/>
        <end position="100"/>
    </location>
</feature>
<evidence type="ECO:0000256" key="1">
    <source>
        <dbReference type="ARBA" id="ARBA00004141"/>
    </source>
</evidence>
<feature type="transmembrane region" description="Helical" evidence="5">
    <location>
        <begin position="309"/>
        <end position="327"/>
    </location>
</feature>
<dbReference type="Pfam" id="PF13515">
    <property type="entry name" value="FUSC_2"/>
    <property type="match status" value="1"/>
</dbReference>
<protein>
    <submittedName>
        <fullName evidence="7">FUSC family protein</fullName>
    </submittedName>
</protein>
<proteinExistence type="predicted"/>
<evidence type="ECO:0000313" key="8">
    <source>
        <dbReference type="Proteomes" id="UP001500213"/>
    </source>
</evidence>
<reference evidence="8" key="1">
    <citation type="journal article" date="2019" name="Int. J. Syst. Evol. Microbiol.">
        <title>The Global Catalogue of Microorganisms (GCM) 10K type strain sequencing project: providing services to taxonomists for standard genome sequencing and annotation.</title>
        <authorList>
            <consortium name="The Broad Institute Genomics Platform"/>
            <consortium name="The Broad Institute Genome Sequencing Center for Infectious Disease"/>
            <person name="Wu L."/>
            <person name="Ma J."/>
        </authorList>
    </citation>
    <scope>NUCLEOTIDE SEQUENCE [LARGE SCALE GENOMIC DNA]</scope>
    <source>
        <strain evidence="8">JCM 17593</strain>
    </source>
</reference>